<organism evidence="1 2">
    <name type="scientific">Caerostris darwini</name>
    <dbReference type="NCBI Taxonomy" id="1538125"/>
    <lineage>
        <taxon>Eukaryota</taxon>
        <taxon>Metazoa</taxon>
        <taxon>Ecdysozoa</taxon>
        <taxon>Arthropoda</taxon>
        <taxon>Chelicerata</taxon>
        <taxon>Arachnida</taxon>
        <taxon>Araneae</taxon>
        <taxon>Araneomorphae</taxon>
        <taxon>Entelegynae</taxon>
        <taxon>Araneoidea</taxon>
        <taxon>Araneidae</taxon>
        <taxon>Caerostris</taxon>
    </lineage>
</organism>
<evidence type="ECO:0000313" key="2">
    <source>
        <dbReference type="Proteomes" id="UP001054837"/>
    </source>
</evidence>
<proteinExistence type="predicted"/>
<dbReference type="EMBL" id="BPLQ01000610">
    <property type="protein sequence ID" value="GIX73464.1"/>
    <property type="molecule type" value="Genomic_DNA"/>
</dbReference>
<reference evidence="1 2" key="1">
    <citation type="submission" date="2021-06" db="EMBL/GenBank/DDBJ databases">
        <title>Caerostris darwini draft genome.</title>
        <authorList>
            <person name="Kono N."/>
            <person name="Arakawa K."/>
        </authorList>
    </citation>
    <scope>NUCLEOTIDE SEQUENCE [LARGE SCALE GENOMIC DNA]</scope>
</reference>
<accession>A0AAV4MLU3</accession>
<protein>
    <submittedName>
        <fullName evidence="1">Uncharacterized protein</fullName>
    </submittedName>
</protein>
<gene>
    <name evidence="1" type="ORF">CDAR_406441</name>
</gene>
<name>A0AAV4MLU3_9ARAC</name>
<comment type="caution">
    <text evidence="1">The sequence shown here is derived from an EMBL/GenBank/DDBJ whole genome shotgun (WGS) entry which is preliminary data.</text>
</comment>
<dbReference type="AlphaFoldDB" id="A0AAV4MLU3"/>
<dbReference type="Proteomes" id="UP001054837">
    <property type="component" value="Unassembled WGS sequence"/>
</dbReference>
<evidence type="ECO:0000313" key="1">
    <source>
        <dbReference type="EMBL" id="GIX73464.1"/>
    </source>
</evidence>
<keyword evidence="2" id="KW-1185">Reference proteome</keyword>
<sequence length="189" mass="21306">MKPLKNTSSLFFRKDCHLVTQKITMGKYPLESNFPIIHMNSYPPGFLIEPEGQRQNLKILLISQKGTVQNISTAPSFNSSQSLENGEHSSLLSFGALFFGFDTTCSNCLIHFIFLSNIQHRRVETSLCYKIVPPETRQGVKGCLFKVKDWLVDEKHHITRLSAKRAALANPSEVKMLERSTKIGLIAVP</sequence>